<comment type="caution">
    <text evidence="2">The sequence shown here is derived from an EMBL/GenBank/DDBJ whole genome shotgun (WGS) entry which is preliminary data.</text>
</comment>
<dbReference type="Proteomes" id="UP001159363">
    <property type="component" value="Chromosome 15"/>
</dbReference>
<sequence>MLMDPGPRRAGLRIRGPTVCIAQGPGISVGGPAYDCSENTILTKGEQERGVELDGRSFPALSTSGYPPFRELEWPNASADAPPISGAGGSGLESRARHRRPVEQATCKPPTAKPPSITQGDAKNPNTIPFILLTVTGWPMRTFSRRIIMRGVKLANKRELDRVAKLRWETNREASHNQTLFSLPAKLAPSSHSYAGLETGVPRGHGGSAVRLLASRYGEPDLIPGRGQSGFTQVGIVPDDAAGRRVFLGISRFPCPCIPALLLTHFVSPSSTLKTLLLRAAQMLSPILRHCGNYTATSTRNNIVGFVRRADICSRLPGELEDTLCSCFVFVLCDSDEVSCDEMNFTRDQLCHGRLAAPRITSRVKSHDVFQLNRMKAVAWRSIRSKQLTIRRRPNWFNAGLIGDRSGDLDGQVVATVPRVVCCTLTKVHERASSCCRMRSGVCRTNGRNWGLTTSVTCTPSTGVRLVKSCISAARDTNHAANFRAFMSRFNERLGGLTLFLWT</sequence>
<feature type="region of interest" description="Disordered" evidence="1">
    <location>
        <begin position="75"/>
        <end position="124"/>
    </location>
</feature>
<name>A0ABQ9G145_9NEOP</name>
<reference evidence="2 3" key="1">
    <citation type="submission" date="2023-02" db="EMBL/GenBank/DDBJ databases">
        <title>LHISI_Scaffold_Assembly.</title>
        <authorList>
            <person name="Stuart O.P."/>
            <person name="Cleave R."/>
            <person name="Magrath M.J.L."/>
            <person name="Mikheyev A.S."/>
        </authorList>
    </citation>
    <scope>NUCLEOTIDE SEQUENCE [LARGE SCALE GENOMIC DNA]</scope>
    <source>
        <strain evidence="2">Daus_M_001</strain>
        <tissue evidence="2">Leg muscle</tissue>
    </source>
</reference>
<keyword evidence="3" id="KW-1185">Reference proteome</keyword>
<protein>
    <submittedName>
        <fullName evidence="2">Uncharacterized protein</fullName>
    </submittedName>
</protein>
<evidence type="ECO:0000256" key="1">
    <source>
        <dbReference type="SAM" id="MobiDB-lite"/>
    </source>
</evidence>
<dbReference type="EMBL" id="JARBHB010000016">
    <property type="protein sequence ID" value="KAJ8866215.1"/>
    <property type="molecule type" value="Genomic_DNA"/>
</dbReference>
<evidence type="ECO:0000313" key="2">
    <source>
        <dbReference type="EMBL" id="KAJ8866215.1"/>
    </source>
</evidence>
<gene>
    <name evidence="2" type="ORF">PR048_032058</name>
</gene>
<proteinExistence type="predicted"/>
<organism evidence="2 3">
    <name type="scientific">Dryococelus australis</name>
    <dbReference type="NCBI Taxonomy" id="614101"/>
    <lineage>
        <taxon>Eukaryota</taxon>
        <taxon>Metazoa</taxon>
        <taxon>Ecdysozoa</taxon>
        <taxon>Arthropoda</taxon>
        <taxon>Hexapoda</taxon>
        <taxon>Insecta</taxon>
        <taxon>Pterygota</taxon>
        <taxon>Neoptera</taxon>
        <taxon>Polyneoptera</taxon>
        <taxon>Phasmatodea</taxon>
        <taxon>Verophasmatodea</taxon>
        <taxon>Anareolatae</taxon>
        <taxon>Phasmatidae</taxon>
        <taxon>Eurycanthinae</taxon>
        <taxon>Dryococelus</taxon>
    </lineage>
</organism>
<accession>A0ABQ9G145</accession>
<evidence type="ECO:0000313" key="3">
    <source>
        <dbReference type="Proteomes" id="UP001159363"/>
    </source>
</evidence>